<dbReference type="InterPro" id="IPR038718">
    <property type="entry name" value="SNF2-like_sf"/>
</dbReference>
<evidence type="ECO:0000256" key="5">
    <source>
        <dbReference type="SAM" id="Coils"/>
    </source>
</evidence>
<dbReference type="PANTHER" id="PTHR45766:SF6">
    <property type="entry name" value="SWI_SNF-RELATED MATRIX-ASSOCIATED ACTIN-DEPENDENT REGULATOR OF CHROMATIN SUBFAMILY A-LIKE PROTEIN 1"/>
    <property type="match status" value="1"/>
</dbReference>
<dbReference type="GO" id="GO:0004386">
    <property type="term" value="F:helicase activity"/>
    <property type="evidence" value="ECO:0007669"/>
    <property type="project" value="UniProtKB-KW"/>
</dbReference>
<dbReference type="PROSITE" id="PS51192">
    <property type="entry name" value="HELICASE_ATP_BIND_1"/>
    <property type="match status" value="1"/>
</dbReference>
<dbReference type="Gene3D" id="3.40.50.300">
    <property type="entry name" value="P-loop containing nucleotide triphosphate hydrolases"/>
    <property type="match status" value="1"/>
</dbReference>
<dbReference type="PROSITE" id="PS51194">
    <property type="entry name" value="HELICASE_CTER"/>
    <property type="match status" value="1"/>
</dbReference>
<dbReference type="GO" id="GO:0016787">
    <property type="term" value="F:hydrolase activity"/>
    <property type="evidence" value="ECO:0007669"/>
    <property type="project" value="UniProtKB-KW"/>
</dbReference>
<dbReference type="Proteomes" id="UP000494122">
    <property type="component" value="Unassembled WGS sequence"/>
</dbReference>
<dbReference type="GO" id="GO:0031297">
    <property type="term" value="P:replication fork processing"/>
    <property type="evidence" value="ECO:0007669"/>
    <property type="project" value="TreeGrafter"/>
</dbReference>
<sequence>MELIDNISGLLGDDLKQTIRPGARLKVAASCFSMYAYEALKSELEKIDELDFIFTSPTFVADEVTDKIRKERREFHIPKLERERNLYGSEFEIQLRNQLTQRAVARECADWLRRKAKFRSNRSKAPMQQFACVQSGSTDTAYTPLHGFTAVDLGYQQGNAVSNLVNKMDEPSFTATYLSLFDQIWNDPEKLEDVTAQICDHIASVYQENAPESIYFLVLYNIFNEFLDDIDEDVLPNDRTGYQDTLIWNKLFNYQKDAATGIINKLETYSGCILADSVGLGKTFTALAVVKYYELRNKSVLVLCPKKLADNWLNYNRNLKTNPFAKDRFGYDVLAHTDLSRTSGESFGTPLNRINWGNYDLVVIDESHNFRNNDAYKDKETRYQKLMNKVIREGVKTKVLMLSATPVNNRFTDLRNQLALAYEGDSENLNKKLRTSKSVEEVFRNAQKAFNAWSKLPPEQRTPRAILDALDFDFFELLDSVTIARSRRHIQTFYDTKDIGHFPERRKPLSFHCALTTRDDVMGFNEIFERLTKLLLAVYAPAKYILASKRQQYIERFNEQSGDEKGNLSLEGRESGLQRLMTVNLLKRLESSVQSFRLTLQSLQANHQNTLAQIAAFKQTGSAASVDDMTGVLEDLDAEEDDLLDELEQGSDTGGTLKISLSDMDLPSWEHDLKADLAHIEALLTSMARITPEDDAKLQHLKGHMLSKITSPINPGNKKILIFTAFADTADYLYANLAPALQALQLHTGKVTGSDRPKSTLPKAYDFQELLTLFSPRSKEKAVVLPNEPAEVDVLIGTDCISEGQNLQDCDYLINYDIHWNPVRIIQRFGRVDRIGSPNTSIQLVNYWPDISLDEYINLKERVESRMMIVDVTATGDDNVISAQANDVSYRKEQLRRLQEEVIELEDLKTGVSITDLGLNDFRMDLLNYVKAHGDLDKSPNGLHAVVPANPDLGLAPGVIFTLRNRNAGVNPPAHLPQHNRLHPYYLVYINREGEVVHDHTEVKRLLDLVRSCCKGQAAPIAEACQRFNKATADGRKMQPYSELLNKAIHSMIEVKEEKDLDSLFTGGKTTALINTISGLDDFELISFLVIQEAG</sequence>
<dbReference type="InterPro" id="IPR014001">
    <property type="entry name" value="Helicase_ATP-bd"/>
</dbReference>
<name>A0A2M9H365_9BURK</name>
<dbReference type="Pfam" id="PF00271">
    <property type="entry name" value="Helicase_C"/>
    <property type="match status" value="1"/>
</dbReference>
<evidence type="ECO:0000313" key="6">
    <source>
        <dbReference type="EMBL" id="CAB3862821.1"/>
    </source>
</evidence>
<proteinExistence type="predicted"/>
<evidence type="ECO:0000256" key="3">
    <source>
        <dbReference type="ARBA" id="ARBA00022806"/>
    </source>
</evidence>
<reference evidence="6 7" key="1">
    <citation type="submission" date="2020-04" db="EMBL/GenBank/DDBJ databases">
        <authorList>
            <person name="De Canck E."/>
        </authorList>
    </citation>
    <scope>NUCLEOTIDE SEQUENCE [LARGE SCALE GENOMIC DNA]</scope>
    <source>
        <strain evidence="6 7">LMG 3328</strain>
    </source>
</reference>
<dbReference type="CDD" id="cd18011">
    <property type="entry name" value="DEXDc_RapA"/>
    <property type="match status" value="1"/>
</dbReference>
<keyword evidence="3" id="KW-0347">Helicase</keyword>
<keyword evidence="1" id="KW-0547">Nucleotide-binding</keyword>
<dbReference type="CDD" id="cd18793">
    <property type="entry name" value="SF2_C_SNF"/>
    <property type="match status" value="1"/>
</dbReference>
<gene>
    <name evidence="6" type="primary">rapA</name>
    <name evidence="6" type="ORF">LMG3328_02371</name>
</gene>
<keyword evidence="2 6" id="KW-0378">Hydrolase</keyword>
<keyword evidence="5" id="KW-0175">Coiled coil</keyword>
<dbReference type="InterPro" id="IPR027417">
    <property type="entry name" value="P-loop_NTPase"/>
</dbReference>
<organism evidence="6 7">
    <name type="scientific">Achromobacter ruhlandii</name>
    <dbReference type="NCBI Taxonomy" id="72557"/>
    <lineage>
        <taxon>Bacteria</taxon>
        <taxon>Pseudomonadati</taxon>
        <taxon>Pseudomonadota</taxon>
        <taxon>Betaproteobacteria</taxon>
        <taxon>Burkholderiales</taxon>
        <taxon>Alcaligenaceae</taxon>
        <taxon>Achromobacter</taxon>
    </lineage>
</organism>
<dbReference type="CDD" id="cd10311">
    <property type="entry name" value="PLDc_N_DEXD_c"/>
    <property type="match status" value="1"/>
</dbReference>
<evidence type="ECO:0000256" key="1">
    <source>
        <dbReference type="ARBA" id="ARBA00022741"/>
    </source>
</evidence>
<evidence type="ECO:0000256" key="4">
    <source>
        <dbReference type="ARBA" id="ARBA00022840"/>
    </source>
</evidence>
<protein>
    <submittedName>
        <fullName evidence="6">RNA polymerase-associated protein RapA</fullName>
        <ecNumber evidence="6">3.6.4.-</ecNumber>
    </submittedName>
</protein>
<dbReference type="PANTHER" id="PTHR45766">
    <property type="entry name" value="DNA ANNEALING HELICASE AND ENDONUCLEASE ZRANB3 FAMILY MEMBER"/>
    <property type="match status" value="1"/>
</dbReference>
<dbReference type="GO" id="GO:0006281">
    <property type="term" value="P:DNA repair"/>
    <property type="evidence" value="ECO:0007669"/>
    <property type="project" value="TreeGrafter"/>
</dbReference>
<dbReference type="GO" id="GO:0005524">
    <property type="term" value="F:ATP binding"/>
    <property type="evidence" value="ECO:0007669"/>
    <property type="project" value="UniProtKB-KW"/>
</dbReference>
<keyword evidence="4" id="KW-0067">ATP-binding</keyword>
<dbReference type="InterPro" id="IPR000330">
    <property type="entry name" value="SNF2_N"/>
</dbReference>
<dbReference type="EC" id="3.6.4.-" evidence="6"/>
<dbReference type="SMART" id="SM00490">
    <property type="entry name" value="HELICc"/>
    <property type="match status" value="1"/>
</dbReference>
<dbReference type="InterPro" id="IPR001650">
    <property type="entry name" value="Helicase_C-like"/>
</dbReference>
<dbReference type="Gene3D" id="3.40.50.10810">
    <property type="entry name" value="Tandem AAA-ATPase domain"/>
    <property type="match status" value="1"/>
</dbReference>
<dbReference type="InterPro" id="IPR049730">
    <property type="entry name" value="SNF2/RAD54-like_C"/>
</dbReference>
<dbReference type="Pfam" id="PF00176">
    <property type="entry name" value="SNF2-rel_dom"/>
    <property type="match status" value="1"/>
</dbReference>
<accession>A0A2M9H365</accession>
<feature type="coiled-coil region" evidence="5">
    <location>
        <begin position="586"/>
        <end position="653"/>
    </location>
</feature>
<dbReference type="SMART" id="SM00487">
    <property type="entry name" value="DEXDc"/>
    <property type="match status" value="1"/>
</dbReference>
<evidence type="ECO:0000256" key="2">
    <source>
        <dbReference type="ARBA" id="ARBA00022801"/>
    </source>
</evidence>
<dbReference type="SUPFAM" id="SSF52540">
    <property type="entry name" value="P-loop containing nucleoside triphosphate hydrolases"/>
    <property type="match status" value="1"/>
</dbReference>
<evidence type="ECO:0000313" key="7">
    <source>
        <dbReference type="Proteomes" id="UP000494122"/>
    </source>
</evidence>
<dbReference type="AlphaFoldDB" id="A0A2M9H365"/>
<dbReference type="InterPro" id="IPR057342">
    <property type="entry name" value="DEXDc_RapA"/>
</dbReference>
<dbReference type="EMBL" id="CADILE010000006">
    <property type="protein sequence ID" value="CAB3862821.1"/>
    <property type="molecule type" value="Genomic_DNA"/>
</dbReference>
<dbReference type="RefSeq" id="WP_100507532.1">
    <property type="nucleotide sequence ID" value="NZ_CADILE010000006.1"/>
</dbReference>